<proteinExistence type="predicted"/>
<reference evidence="2" key="1">
    <citation type="journal article" date="2023" name="Nat. Plants">
        <title>Single-cell RNA sequencing provides a high-resolution roadmap for understanding the multicellular compartmentation of specialized metabolism.</title>
        <authorList>
            <person name="Sun S."/>
            <person name="Shen X."/>
            <person name="Li Y."/>
            <person name="Li Y."/>
            <person name="Wang S."/>
            <person name="Li R."/>
            <person name="Zhang H."/>
            <person name="Shen G."/>
            <person name="Guo B."/>
            <person name="Wei J."/>
            <person name="Xu J."/>
            <person name="St-Pierre B."/>
            <person name="Chen S."/>
            <person name="Sun C."/>
        </authorList>
    </citation>
    <scope>NUCLEOTIDE SEQUENCE [LARGE SCALE GENOMIC DNA]</scope>
</reference>
<dbReference type="EMBL" id="CM044708">
    <property type="protein sequence ID" value="KAI5649335.1"/>
    <property type="molecule type" value="Genomic_DNA"/>
</dbReference>
<evidence type="ECO:0000313" key="2">
    <source>
        <dbReference type="Proteomes" id="UP001060085"/>
    </source>
</evidence>
<sequence length="1518" mass="164776">MEGSAGNSLPKIPVGLDPASEEEFASQSKLLQEFTEIATIDKAWTFRSPSGKGSQGMFAISQPNLLANTRRKYVLSSHILGQTSDSVSFEWAPFPVEMTGVSVMVPSPSGSKLLLVRNSENDSPTKFEIWAQAHVEKEFHIPCSVHGSVYADGWFEGISWNFDETLIAYVAEEPVPPKPTFTAFGYKKGDIADKDFGSWKGQGDWEEDWGETYAGKRQPALFVISINSGEVRAVEGIGKSLSVGQVVWAPSSAHSCQYLVFVGWPSETRKLGIRYCFNRHCAIYAVKAPFSKSESSQSRDDATKGASIITLTESISSGFFPKFSPDGKFLVFLSACAAVDSGAHSATNSLHRLEWPADGKPSPSAQIVGVVPVVNCPDDGCFPGIYYSKNLSKPWLSDGSTLILSSYWGSTEAILSVNVLSGDVSRISPTDSTFSWSALAVDGNNIIAGKEFILCSSPIDVPQIKYGSQRGSTWSWLDVANPMSRCSEKVQSLLSSRQYSILKIPVTDVSENLTKGASKPYEAIFVSSRAKSNVCDPLIVVLHGGPHSVWPLSFSKSSAFLSSLGYSLLIVNYRGSLGFGEEALQSLPGKIGSQDVNDVLAAIDHVIDSGLADPSKIAVLGGSHGGFLTTHLIGQAPDKFAAAAARNPVCNLSLMVGTTDIPDWCYVETYGNQGNSMLTEAPSAEHLNLFLSKSPISHINKVKTPTLFLIGAKDLRVPASNGIQYARALKEKVGKVKLIVFPDDIHGIERISSSGLGMNGSGAQSPVLLETACEEEYASQSKLLQEFADISTIEKAWIFSSQNGKGSRAMFEISQPNFKDNISRKFILSSHIMKESDNSVTFEWAPFPVEMTGVSAIVPSPSGSKLLAIQNSLNDSPTRFEIWGPSQVEKEFQVPRAVHGSVYADGWFEGISWNSDETLIAYVAEEPEPSKPKFTGFGYKKGDTKDKDFGCWKGQGDWEEDWGETYEGKRQPALFIINISSGEVHAIEGIGNSISVGQVVWAPSAEGSHEYLVFTGWSSENRKFGIKYCYNRPCALYAVKVPFLKSESSDSRKDADESATIVNLTQTISSAFFPRFSPDGKFLVFLSARTAVDSGAHWATNSLHRIEWPTDGKLSPSTKIVDVVPVVMCSEDGCFPGLYCTKILRNPWVSNGSTIILSTDWCSIEAIISVDVLSGDVTRISPSNSNSYWDVLALDGDNIIAVCSSPVDVPRIKYGFLDKKSSTWTWLDVTSPISRNAEKVQAQLSSRQFSILKIPVKDVSENLTKGARQPYEAIFVSSKSPNDVCDPLIVILHGGPHSVSSSSFSKSWAFLSSLGYSLLIVNYRGSLGFGEEALQSLPGKVGSQDVNDVVDAIDHVIDMGLANPAKIAVMGLSHGGFLTTHLIGQAPDKFAAAVAMNPVCDLALMVGTTDIPDWCYAVAYGNEGKSIFTEAPSTEHLTLFLNKSPTSHVDKALRTFAYQFPTEFTTALFVIGLRILWHRTGLGCIETMQPQMELLHVGMVHKCLGSSSWPVKTMMSLH</sequence>
<organism evidence="1 2">
    <name type="scientific">Catharanthus roseus</name>
    <name type="common">Madagascar periwinkle</name>
    <name type="synonym">Vinca rosea</name>
    <dbReference type="NCBI Taxonomy" id="4058"/>
    <lineage>
        <taxon>Eukaryota</taxon>
        <taxon>Viridiplantae</taxon>
        <taxon>Streptophyta</taxon>
        <taxon>Embryophyta</taxon>
        <taxon>Tracheophyta</taxon>
        <taxon>Spermatophyta</taxon>
        <taxon>Magnoliopsida</taxon>
        <taxon>eudicotyledons</taxon>
        <taxon>Gunneridae</taxon>
        <taxon>Pentapetalae</taxon>
        <taxon>asterids</taxon>
        <taxon>lamiids</taxon>
        <taxon>Gentianales</taxon>
        <taxon>Apocynaceae</taxon>
        <taxon>Rauvolfioideae</taxon>
        <taxon>Vinceae</taxon>
        <taxon>Catharanthinae</taxon>
        <taxon>Catharanthus</taxon>
    </lineage>
</organism>
<gene>
    <name evidence="1" type="ORF">M9H77_35340</name>
</gene>
<keyword evidence="2" id="KW-1185">Reference proteome</keyword>
<accession>A0ACB9ZPH3</accession>
<dbReference type="Proteomes" id="UP001060085">
    <property type="component" value="Linkage Group LG08"/>
</dbReference>
<evidence type="ECO:0000313" key="1">
    <source>
        <dbReference type="EMBL" id="KAI5649335.1"/>
    </source>
</evidence>
<comment type="caution">
    <text evidence="1">The sequence shown here is derived from an EMBL/GenBank/DDBJ whole genome shotgun (WGS) entry which is preliminary data.</text>
</comment>
<name>A0ACB9ZPH3_CATRO</name>
<protein>
    <submittedName>
        <fullName evidence="1">Uncharacterized protein</fullName>
    </submittedName>
</protein>